<evidence type="ECO:0000313" key="1">
    <source>
        <dbReference type="EMBL" id="AKN40641.1"/>
    </source>
</evidence>
<sequence length="113" mass="12450">MTQLMVTVTLAGGQKIDCDVSKHHYRNNKQIALQLCTADTKRNEASDSFPGEPMGTPTVCLPNNHFNENETAIKDCNEYAGFLGALEQAGGVRRTTRTIHGPYVSYHVVEVLI</sequence>
<dbReference type="AlphaFoldDB" id="A0A0H4A454"/>
<dbReference type="EMBL" id="KP795701">
    <property type="protein sequence ID" value="AKN40641.1"/>
    <property type="molecule type" value="Genomic_DNA"/>
</dbReference>
<accession>A0A0H4A454</accession>
<organism evidence="1">
    <name type="scientific">Vibrio sp. FF_307</name>
    <dbReference type="NCBI Taxonomy" id="1652834"/>
    <lineage>
        <taxon>Bacteria</taxon>
        <taxon>Pseudomonadati</taxon>
        <taxon>Pseudomonadota</taxon>
        <taxon>Gammaproteobacteria</taxon>
        <taxon>Vibrionales</taxon>
        <taxon>Vibrionaceae</taxon>
        <taxon>Vibrio</taxon>
    </lineage>
</organism>
<name>A0A0H4A454_9VIBR</name>
<protein>
    <submittedName>
        <fullName evidence="1">Uncharacterized protein</fullName>
    </submittedName>
</protein>
<reference evidence="1" key="1">
    <citation type="journal article" date="2015" name="MBio">
        <title>Eco-Evolutionary Dynamics of Episomes among Ecologically Cohesive Bacterial Populations.</title>
        <authorList>
            <person name="Xue H."/>
            <person name="Cordero O.X."/>
            <person name="Camas F.M."/>
            <person name="Trimble W."/>
            <person name="Meyer F."/>
            <person name="Guglielmini J."/>
            <person name="Rocha E.P."/>
            <person name="Polz M.F."/>
        </authorList>
    </citation>
    <scope>NUCLEOTIDE SEQUENCE</scope>
    <source>
        <strain evidence="1">FF_307</strain>
    </source>
</reference>
<proteinExistence type="predicted"/>